<protein>
    <submittedName>
        <fullName evidence="3">Uncharacterized protein</fullName>
    </submittedName>
</protein>
<keyword evidence="1" id="KW-0472">Membrane</keyword>
<reference evidence="4" key="2">
    <citation type="submission" date="2017-04" db="EMBL/GenBank/DDBJ databases">
        <authorList>
            <person name="Varghese N."/>
            <person name="Submissions S."/>
        </authorList>
    </citation>
    <scope>NUCLEOTIDE SEQUENCE [LARGE SCALE GENOMIC DNA]</scope>
    <source>
        <strain evidence="4">FDF-1</strain>
    </source>
</reference>
<evidence type="ECO:0000256" key="1">
    <source>
        <dbReference type="SAM" id="Phobius"/>
    </source>
</evidence>
<reference evidence="2 5" key="3">
    <citation type="submission" date="2018-10" db="EMBL/GenBank/DDBJ databases">
        <title>Cultivation of a novel Methanohalophilus strain from Kebrit Deep of the Red Sea and a genomic comparison of members of the genus Methanohalophilus.</title>
        <authorList>
            <person name="Guan Y."/>
            <person name="Ngugi D.K."/>
            <person name="Stingl U."/>
        </authorList>
    </citation>
    <scope>NUCLEOTIDE SEQUENCE [LARGE SCALE GENOMIC DNA]</scope>
    <source>
        <strain evidence="2 5">DSM 7471</strain>
    </source>
</reference>
<accession>A0A1X7P2L4</accession>
<evidence type="ECO:0000313" key="2">
    <source>
        <dbReference type="EMBL" id="RNI10093.1"/>
    </source>
</evidence>
<dbReference type="OrthoDB" id="380593at2157"/>
<evidence type="ECO:0000313" key="5">
    <source>
        <dbReference type="Proteomes" id="UP000278252"/>
    </source>
</evidence>
<sequence>MKYIPYYMSILGFFLTLVFSYLIGSYFGIEWLVFYNLDTASGDFKFEAGISWLPIILALFIAYLGWKIGFKKFPDENSGN</sequence>
<gene>
    <name evidence="2" type="ORF">EFE41_08570</name>
    <name evidence="3" type="ORF">SAMN06264941_2029</name>
</gene>
<dbReference type="EMBL" id="FXBN01000004">
    <property type="protein sequence ID" value="SMH44162.1"/>
    <property type="molecule type" value="Genomic_DNA"/>
</dbReference>
<dbReference type="RefSeq" id="WP_085503694.1">
    <property type="nucleotide sequence ID" value="NZ_FXBN01000004.1"/>
</dbReference>
<evidence type="ECO:0000313" key="3">
    <source>
        <dbReference type="EMBL" id="SMH44162.1"/>
    </source>
</evidence>
<keyword evidence="1" id="KW-0812">Transmembrane</keyword>
<evidence type="ECO:0000313" key="4">
    <source>
        <dbReference type="Proteomes" id="UP000193969"/>
    </source>
</evidence>
<organism evidence="3 4">
    <name type="scientific">Methanohalophilus portucalensis FDF-1</name>
    <dbReference type="NCBI Taxonomy" id="523843"/>
    <lineage>
        <taxon>Archaea</taxon>
        <taxon>Methanobacteriati</taxon>
        <taxon>Methanobacteriota</taxon>
        <taxon>Stenosarchaea group</taxon>
        <taxon>Methanomicrobia</taxon>
        <taxon>Methanosarcinales</taxon>
        <taxon>Methanosarcinaceae</taxon>
        <taxon>Methanohalophilus</taxon>
    </lineage>
</organism>
<feature type="transmembrane region" description="Helical" evidence="1">
    <location>
        <begin position="7"/>
        <end position="29"/>
    </location>
</feature>
<reference evidence="3" key="1">
    <citation type="submission" date="2017-04" db="EMBL/GenBank/DDBJ databases">
        <authorList>
            <person name="Afonso C.L."/>
            <person name="Miller P.J."/>
            <person name="Scott M.A."/>
            <person name="Spackman E."/>
            <person name="Goraichik I."/>
            <person name="Dimitrov K.M."/>
            <person name="Suarez D.L."/>
            <person name="Swayne D.E."/>
        </authorList>
    </citation>
    <scope>NUCLEOTIDE SEQUENCE [LARGE SCALE GENOMIC DNA]</scope>
    <source>
        <strain evidence="3">FDF-1</strain>
    </source>
</reference>
<keyword evidence="1" id="KW-1133">Transmembrane helix</keyword>
<dbReference type="Proteomes" id="UP000278252">
    <property type="component" value="Unassembled WGS sequence"/>
</dbReference>
<feature type="transmembrane region" description="Helical" evidence="1">
    <location>
        <begin position="49"/>
        <end position="66"/>
    </location>
</feature>
<keyword evidence="4" id="KW-1185">Reference proteome</keyword>
<name>A0A1X7P2L4_9EURY</name>
<dbReference type="Proteomes" id="UP000193969">
    <property type="component" value="Unassembled WGS sequence"/>
</dbReference>
<proteinExistence type="predicted"/>
<dbReference type="AlphaFoldDB" id="A0A1X7P2L4"/>
<dbReference type="EMBL" id="RJJH01000013">
    <property type="protein sequence ID" value="RNI10093.1"/>
    <property type="molecule type" value="Genomic_DNA"/>
</dbReference>